<dbReference type="SUPFAM" id="SSF56601">
    <property type="entry name" value="beta-lactamase/transpeptidase-like"/>
    <property type="match status" value="1"/>
</dbReference>
<evidence type="ECO:0000259" key="2">
    <source>
        <dbReference type="Pfam" id="PF00144"/>
    </source>
</evidence>
<keyword evidence="4" id="KW-1185">Reference proteome</keyword>
<sequence>MRRRHLLGWASALTLAAAGPAVALPEGAASLDPLLAPMLAEYRLPALAAALVREGKLLGAGAVGTRCWGREAPVRLDDAFHIGSDTKAMTSLLLAMLVEQGRLRWDTTLGEGLPDLAAGMDPGLAGVTLTQLLSHTSGLPSDNEVFERLLGQSYLQPGNLDSLRHWLVQAWGRQPLAAPPGSRFAYSNLGYVMAGAIAERATGRSWEELVAERIFDPLGLATAGFGPAARLGRVDAPLGHRWRQEAAPEPMLAGPNSDNPLVIGPAGTVHLSILDFAAWAAWHAAEGRRGPPLVTPETLRLLHRPVIDLPPRPDAAPGTPATGGYALGWGRLAQPWSREPFLQHAGSNTLNLALVMLQPRHDFAMVMATNIGGERADAALKALAEALYRQHGPAPA</sequence>
<dbReference type="Pfam" id="PF00144">
    <property type="entry name" value="Beta-lactamase"/>
    <property type="match status" value="1"/>
</dbReference>
<protein>
    <submittedName>
        <fullName evidence="3">Serine hydrolase</fullName>
    </submittedName>
</protein>
<dbReference type="Proteomes" id="UP000249065">
    <property type="component" value="Unassembled WGS sequence"/>
</dbReference>
<comment type="caution">
    <text evidence="3">The sequence shown here is derived from an EMBL/GenBank/DDBJ whole genome shotgun (WGS) entry which is preliminary data.</text>
</comment>
<dbReference type="AlphaFoldDB" id="A0A327M1Z7"/>
<dbReference type="PANTHER" id="PTHR46825:SF15">
    <property type="entry name" value="BETA-LACTAMASE-RELATED DOMAIN-CONTAINING PROTEIN"/>
    <property type="match status" value="1"/>
</dbReference>
<dbReference type="GO" id="GO:0016787">
    <property type="term" value="F:hydrolase activity"/>
    <property type="evidence" value="ECO:0007669"/>
    <property type="project" value="UniProtKB-KW"/>
</dbReference>
<dbReference type="EMBL" id="QLIX01000025">
    <property type="protein sequence ID" value="RAI56192.1"/>
    <property type="molecule type" value="Genomic_DNA"/>
</dbReference>
<keyword evidence="3" id="KW-0378">Hydrolase</keyword>
<proteinExistence type="predicted"/>
<feature type="domain" description="Beta-lactamase-related" evidence="2">
    <location>
        <begin position="32"/>
        <end position="387"/>
    </location>
</feature>
<dbReference type="InterPro" id="IPR001466">
    <property type="entry name" value="Beta-lactam-related"/>
</dbReference>
<evidence type="ECO:0000313" key="3">
    <source>
        <dbReference type="EMBL" id="RAI56192.1"/>
    </source>
</evidence>
<feature type="signal peptide" evidence="1">
    <location>
        <begin position="1"/>
        <end position="23"/>
    </location>
</feature>
<accession>A0A327M1Z7</accession>
<evidence type="ECO:0000313" key="4">
    <source>
        <dbReference type="Proteomes" id="UP000249065"/>
    </source>
</evidence>
<dbReference type="Gene3D" id="3.40.710.10">
    <property type="entry name" value="DD-peptidase/beta-lactamase superfamily"/>
    <property type="match status" value="1"/>
</dbReference>
<dbReference type="RefSeq" id="WP_111472074.1">
    <property type="nucleotide sequence ID" value="NZ_QLIX01000025.1"/>
</dbReference>
<dbReference type="InterPro" id="IPR012338">
    <property type="entry name" value="Beta-lactam/transpept-like"/>
</dbReference>
<name>A0A327M1Z7_9PROT</name>
<gene>
    <name evidence="3" type="ORF">DOO78_22190</name>
</gene>
<reference evidence="4" key="1">
    <citation type="submission" date="2018-06" db="EMBL/GenBank/DDBJ databases">
        <authorList>
            <person name="Khan S.A."/>
        </authorList>
    </citation>
    <scope>NUCLEOTIDE SEQUENCE [LARGE SCALE GENOMIC DNA]</scope>
    <source>
        <strain evidence="4">DB-1506</strain>
    </source>
</reference>
<feature type="chain" id="PRO_5016261211" evidence="1">
    <location>
        <begin position="24"/>
        <end position="396"/>
    </location>
</feature>
<organism evidence="3 4">
    <name type="scientific">Roseicella frigidaeris</name>
    <dbReference type="NCBI Taxonomy" id="2230885"/>
    <lineage>
        <taxon>Bacteria</taxon>
        <taxon>Pseudomonadati</taxon>
        <taxon>Pseudomonadota</taxon>
        <taxon>Alphaproteobacteria</taxon>
        <taxon>Acetobacterales</taxon>
        <taxon>Roseomonadaceae</taxon>
        <taxon>Roseicella</taxon>
    </lineage>
</organism>
<dbReference type="PANTHER" id="PTHR46825">
    <property type="entry name" value="D-ALANYL-D-ALANINE-CARBOXYPEPTIDASE/ENDOPEPTIDASE AMPH"/>
    <property type="match status" value="1"/>
</dbReference>
<dbReference type="OrthoDB" id="5377981at2"/>
<keyword evidence="1" id="KW-0732">Signal</keyword>
<evidence type="ECO:0000256" key="1">
    <source>
        <dbReference type="SAM" id="SignalP"/>
    </source>
</evidence>
<dbReference type="InterPro" id="IPR050491">
    <property type="entry name" value="AmpC-like"/>
</dbReference>